<proteinExistence type="inferred from homology"/>
<name>A0A918XK97_9GAMM</name>
<keyword evidence="3" id="KW-0560">Oxidoreductase</keyword>
<reference evidence="4" key="1">
    <citation type="journal article" date="2014" name="Int. J. Syst. Evol. Microbiol.">
        <title>Complete genome sequence of Corynebacterium casei LMG S-19264T (=DSM 44701T), isolated from a smear-ripened cheese.</title>
        <authorList>
            <consortium name="US DOE Joint Genome Institute (JGI-PGF)"/>
            <person name="Walter F."/>
            <person name="Albersmeier A."/>
            <person name="Kalinowski J."/>
            <person name="Ruckert C."/>
        </authorList>
    </citation>
    <scope>NUCLEOTIDE SEQUENCE</scope>
    <source>
        <strain evidence="4">KCTC 23430</strain>
    </source>
</reference>
<dbReference type="RefSeq" id="WP_189477989.1">
    <property type="nucleotide sequence ID" value="NZ_BMYM01000002.1"/>
</dbReference>
<protein>
    <submittedName>
        <fullName evidence="4">Oxidoreductase</fullName>
    </submittedName>
</protein>
<comment type="similarity">
    <text evidence="1">Belongs to the short-chain dehydrogenases/reductases (SDR) family.</text>
</comment>
<dbReference type="InterPro" id="IPR036291">
    <property type="entry name" value="NAD(P)-bd_dom_sf"/>
</dbReference>
<dbReference type="Proteomes" id="UP000644693">
    <property type="component" value="Unassembled WGS sequence"/>
</dbReference>
<dbReference type="GO" id="GO:0016491">
    <property type="term" value="F:oxidoreductase activity"/>
    <property type="evidence" value="ECO:0007669"/>
    <property type="project" value="UniProtKB-KW"/>
</dbReference>
<dbReference type="InterPro" id="IPR002347">
    <property type="entry name" value="SDR_fam"/>
</dbReference>
<accession>A0A918XK97</accession>
<evidence type="ECO:0000313" key="4">
    <source>
        <dbReference type="EMBL" id="GHD35973.1"/>
    </source>
</evidence>
<sequence>MGINRRQFLAAGSAAAGLSLTGCGGDEAEVTIDTALPVGPYGKDSTGEEVTAGMDLSGRVVLVTGCNSGLGLETMRVLALRGAHVLGTGRTLEKAAAACASVEGKATPLALELSDFQSAVDCAAAVAELGVVPDTVVLNAGINTFGELELVNGIEKIFVVNVLGHFVLINHLLPMMRSLPQGRLVHVSSRSGYRQAPAVGIDFDNLRGEGVFDSGEAYGRSKLANALVSLELAKRLEGTGITSNAIHPGLVQTNIARTAPALLRGAFELFGGVIAKSPAQGAATQVYVATAPALAEVSGAYFEDCNPVQVVGPNHMTDAAMAARLWEEAESMTRPFLI</sequence>
<dbReference type="PROSITE" id="PS51318">
    <property type="entry name" value="TAT"/>
    <property type="match status" value="1"/>
</dbReference>
<evidence type="ECO:0000313" key="5">
    <source>
        <dbReference type="Proteomes" id="UP000644693"/>
    </source>
</evidence>
<evidence type="ECO:0000256" key="3">
    <source>
        <dbReference type="ARBA" id="ARBA00023002"/>
    </source>
</evidence>
<dbReference type="Pfam" id="PF00106">
    <property type="entry name" value="adh_short"/>
    <property type="match status" value="1"/>
</dbReference>
<gene>
    <name evidence="4" type="ORF">GCM10007053_23600</name>
</gene>
<dbReference type="AlphaFoldDB" id="A0A918XK97"/>
<dbReference type="PANTHER" id="PTHR24320">
    <property type="entry name" value="RETINOL DEHYDROGENASE"/>
    <property type="match status" value="1"/>
</dbReference>
<comment type="caution">
    <text evidence="4">The sequence shown here is derived from an EMBL/GenBank/DDBJ whole genome shotgun (WGS) entry which is preliminary data.</text>
</comment>
<dbReference type="Gene3D" id="3.40.50.720">
    <property type="entry name" value="NAD(P)-binding Rossmann-like Domain"/>
    <property type="match status" value="1"/>
</dbReference>
<keyword evidence="2" id="KW-0521">NADP</keyword>
<dbReference type="EMBL" id="BMYM01000002">
    <property type="protein sequence ID" value="GHD35973.1"/>
    <property type="molecule type" value="Genomic_DNA"/>
</dbReference>
<organism evidence="4 5">
    <name type="scientific">Parahalioglobus pacificus</name>
    <dbReference type="NCBI Taxonomy" id="930806"/>
    <lineage>
        <taxon>Bacteria</taxon>
        <taxon>Pseudomonadati</taxon>
        <taxon>Pseudomonadota</taxon>
        <taxon>Gammaproteobacteria</taxon>
        <taxon>Cellvibrionales</taxon>
        <taxon>Halieaceae</taxon>
        <taxon>Parahalioglobus</taxon>
    </lineage>
</organism>
<evidence type="ECO:0000256" key="2">
    <source>
        <dbReference type="ARBA" id="ARBA00022857"/>
    </source>
</evidence>
<dbReference type="SUPFAM" id="SSF51735">
    <property type="entry name" value="NAD(P)-binding Rossmann-fold domains"/>
    <property type="match status" value="1"/>
</dbReference>
<dbReference type="PANTHER" id="PTHR24320:SF282">
    <property type="entry name" value="WW DOMAIN-CONTAINING OXIDOREDUCTASE"/>
    <property type="match status" value="1"/>
</dbReference>
<dbReference type="InterPro" id="IPR006311">
    <property type="entry name" value="TAT_signal"/>
</dbReference>
<keyword evidence="5" id="KW-1185">Reference proteome</keyword>
<reference evidence="4" key="2">
    <citation type="submission" date="2020-09" db="EMBL/GenBank/DDBJ databases">
        <authorList>
            <person name="Sun Q."/>
            <person name="Kim S."/>
        </authorList>
    </citation>
    <scope>NUCLEOTIDE SEQUENCE</scope>
    <source>
        <strain evidence="4">KCTC 23430</strain>
    </source>
</reference>
<dbReference type="PRINTS" id="PR00081">
    <property type="entry name" value="GDHRDH"/>
</dbReference>
<dbReference type="PROSITE" id="PS51257">
    <property type="entry name" value="PROKAR_LIPOPROTEIN"/>
    <property type="match status" value="1"/>
</dbReference>
<evidence type="ECO:0000256" key="1">
    <source>
        <dbReference type="ARBA" id="ARBA00006484"/>
    </source>
</evidence>